<accession>A0A1I3NQN2</accession>
<name>A0A1I3NQN2_9SPHI</name>
<dbReference type="InterPro" id="IPR004381">
    <property type="entry name" value="Glycerate_kinase"/>
</dbReference>
<dbReference type="GO" id="GO:0008887">
    <property type="term" value="F:glycerate kinase activity"/>
    <property type="evidence" value="ECO:0007669"/>
    <property type="project" value="UniProtKB-UniRule"/>
</dbReference>
<gene>
    <name evidence="5" type="ORF">SAMN05444682_107280</name>
</gene>
<dbReference type="Gene3D" id="3.40.50.10350">
    <property type="entry name" value="Glycerate kinase, domain 1"/>
    <property type="match status" value="1"/>
</dbReference>
<dbReference type="InterPro" id="IPR018197">
    <property type="entry name" value="Glycerate_kinase_RE-like"/>
</dbReference>
<dbReference type="Pfam" id="PF02595">
    <property type="entry name" value="Gly_kinase"/>
    <property type="match status" value="1"/>
</dbReference>
<dbReference type="GO" id="GO:0031388">
    <property type="term" value="P:organic acid phosphorylation"/>
    <property type="evidence" value="ECO:0007669"/>
    <property type="project" value="UniProtKB-UniRule"/>
</dbReference>
<keyword evidence="3 4" id="KW-0418">Kinase</keyword>
<keyword evidence="6" id="KW-1185">Reference proteome</keyword>
<reference evidence="5 6" key="1">
    <citation type="submission" date="2016-10" db="EMBL/GenBank/DDBJ databases">
        <authorList>
            <person name="de Groot N.N."/>
        </authorList>
    </citation>
    <scope>NUCLEOTIDE SEQUENCE [LARGE SCALE GENOMIC DNA]</scope>
    <source>
        <strain evidence="5 6">RK1</strain>
    </source>
</reference>
<sequence>MHVLIAPNAFKHALNAQEAALAIQAGIEASKLTCSCECFPIGDGGNGTCRLIMDRLNGRTVDVVVDDPLGRPVTASFGLIDSGHTAVIEMADASGLHLIQEKELDPLHANSYGTGQLITAALDHGARKIIIGMGGSATVDGGSGILAALGVRFLDEAGNVIKDLPFGLSQLHALDGTALDSRLADCEITVLCDVDNPLLGENGAAAVFGPQKGATAEMVAQLEERLRRLAAVVRSAMGRDIAAVPSGGVAGGASAGVAGLLDARLVNGIDYFLQLTRFDDSLSKSQLVITGEGSIDGQTLQGKGPYGVAKRAKQLGVPVIGLAGRVPAQIAEELNDYFDLLLPIGNAPTTLAEALPLTDVNLTRTALQLGNLIAALKIN</sequence>
<proteinExistence type="inferred from homology"/>
<dbReference type="PIRSF" id="PIRSF006078">
    <property type="entry name" value="GlxK"/>
    <property type="match status" value="1"/>
</dbReference>
<protein>
    <submittedName>
        <fullName evidence="5">Glycerate kinase</fullName>
    </submittedName>
</protein>
<keyword evidence="2 4" id="KW-0808">Transferase</keyword>
<dbReference type="PANTHER" id="PTHR21599:SF0">
    <property type="entry name" value="GLYCERATE KINASE"/>
    <property type="match status" value="1"/>
</dbReference>
<dbReference type="RefSeq" id="WP_090628340.1">
    <property type="nucleotide sequence ID" value="NZ_FOQO01000007.1"/>
</dbReference>
<dbReference type="NCBIfam" id="TIGR00045">
    <property type="entry name" value="glycerate kinase"/>
    <property type="match status" value="1"/>
</dbReference>
<dbReference type="PANTHER" id="PTHR21599">
    <property type="entry name" value="GLYCERATE KINASE"/>
    <property type="match status" value="1"/>
</dbReference>
<dbReference type="Gene3D" id="3.90.1510.10">
    <property type="entry name" value="Glycerate kinase, domain 2"/>
    <property type="match status" value="1"/>
</dbReference>
<dbReference type="InterPro" id="IPR018193">
    <property type="entry name" value="Glyc_kinase_flavodox-like_fold"/>
</dbReference>
<dbReference type="SUPFAM" id="SSF110738">
    <property type="entry name" value="Glycerate kinase I"/>
    <property type="match status" value="1"/>
</dbReference>
<organism evidence="5 6">
    <name type="scientific">Parapedobacter indicus</name>
    <dbReference type="NCBI Taxonomy" id="1477437"/>
    <lineage>
        <taxon>Bacteria</taxon>
        <taxon>Pseudomonadati</taxon>
        <taxon>Bacteroidota</taxon>
        <taxon>Sphingobacteriia</taxon>
        <taxon>Sphingobacteriales</taxon>
        <taxon>Sphingobacteriaceae</taxon>
        <taxon>Parapedobacter</taxon>
    </lineage>
</organism>
<dbReference type="EMBL" id="FOQO01000007">
    <property type="protein sequence ID" value="SFJ11585.1"/>
    <property type="molecule type" value="Genomic_DNA"/>
</dbReference>
<evidence type="ECO:0000313" key="6">
    <source>
        <dbReference type="Proteomes" id="UP000198670"/>
    </source>
</evidence>
<comment type="similarity">
    <text evidence="1 4">Belongs to the glycerate kinase type-1 family.</text>
</comment>
<evidence type="ECO:0000256" key="3">
    <source>
        <dbReference type="ARBA" id="ARBA00022777"/>
    </source>
</evidence>
<dbReference type="OrthoDB" id="9774290at2"/>
<dbReference type="AlphaFoldDB" id="A0A1I3NQN2"/>
<dbReference type="STRING" id="1477437.SAMN05444682_107280"/>
<evidence type="ECO:0000256" key="4">
    <source>
        <dbReference type="PIRNR" id="PIRNR006078"/>
    </source>
</evidence>
<evidence type="ECO:0000256" key="1">
    <source>
        <dbReference type="ARBA" id="ARBA00006284"/>
    </source>
</evidence>
<evidence type="ECO:0000256" key="2">
    <source>
        <dbReference type="ARBA" id="ARBA00022679"/>
    </source>
</evidence>
<evidence type="ECO:0000313" key="5">
    <source>
        <dbReference type="EMBL" id="SFJ11585.1"/>
    </source>
</evidence>
<dbReference type="Proteomes" id="UP000198670">
    <property type="component" value="Unassembled WGS sequence"/>
</dbReference>
<dbReference type="InterPro" id="IPR036129">
    <property type="entry name" value="Glycerate_kinase_sf"/>
</dbReference>